<evidence type="ECO:0000313" key="9">
    <source>
        <dbReference type="EMBL" id="MED6145794.1"/>
    </source>
</evidence>
<feature type="domain" description="RRM" evidence="8">
    <location>
        <begin position="42"/>
        <end position="120"/>
    </location>
</feature>
<sequence length="513" mass="59884">MIHLEMHSSPDYCPRAQEKEFVNNRRKGEILNKFKSLEQRTFTVFVDNLWQHTNLQWIWEVFSREGEVVDVYLSRKNRRSSPWRFAFVRYAYNNHALRAVRNLNGLKVNKVQISVSEAKYGRANQLEQYEMPKYKENMVRENKELGLKMTKEQNGVRKFKDVLTGESTKNENQVYNWRPKKNSQMNLGEVQGIIDEEMKEKLSSSIVGELVVPVKMEELAPKLFHDWHTLVEVKSIGPFQVLMVFDSEESMREALNSYFLLNHFGEIRAWEAMEMNRSRTVWIEIFGMPLHGWCEENFRRVAEKCGAMLYLDKLYSMIEALGRWVIKETQLGLNKGPIQRDATKREKKADLGYGEESCSGLDIPPGFEHLVVSHELSPMQNRVHMGDEIKLSLDQSIKEGDNMKEDNHEAAKEGAEDSFNRGDEDTEDLEETKYTLQEETKYTLQVCEKCGIFFNEDEDVVLATLRRKKKNNEKCRCNHSKGKRMGNKFVQKHQSGIKLLKRLIMSGARSLSK</sequence>
<evidence type="ECO:0000256" key="2">
    <source>
        <dbReference type="ARBA" id="ARBA00022664"/>
    </source>
</evidence>
<keyword evidence="4" id="KW-0508">mRNA splicing</keyword>
<gene>
    <name evidence="9" type="ORF">PIB30_028554</name>
</gene>
<accession>A0ABU6TAR3</accession>
<keyword evidence="2" id="KW-0507">mRNA processing</keyword>
<reference evidence="9 10" key="1">
    <citation type="journal article" date="2023" name="Plants (Basel)">
        <title>Bridging the Gap: Combining Genomics and Transcriptomics Approaches to Understand Stylosanthes scabra, an Orphan Legume from the Brazilian Caatinga.</title>
        <authorList>
            <person name="Ferreira-Neto J.R.C."/>
            <person name="da Silva M.D."/>
            <person name="Binneck E."/>
            <person name="de Melo N.F."/>
            <person name="da Silva R.H."/>
            <person name="de Melo A.L.T.M."/>
            <person name="Pandolfi V."/>
            <person name="Bustamante F.O."/>
            <person name="Brasileiro-Vidal A.C."/>
            <person name="Benko-Iseppon A.M."/>
        </authorList>
    </citation>
    <scope>NUCLEOTIDE SEQUENCE [LARGE SCALE GENOMIC DNA]</scope>
    <source>
        <tissue evidence="9">Leaves</tissue>
    </source>
</reference>
<evidence type="ECO:0000256" key="3">
    <source>
        <dbReference type="ARBA" id="ARBA00022884"/>
    </source>
</evidence>
<comment type="caution">
    <text evidence="9">The sequence shown here is derived from an EMBL/GenBank/DDBJ whole genome shotgun (WGS) entry which is preliminary data.</text>
</comment>
<dbReference type="PANTHER" id="PTHR48028">
    <property type="entry name" value="GLYCINE-RICH RNA-BINDING PROTEIN RZ1A"/>
    <property type="match status" value="1"/>
</dbReference>
<dbReference type="InterPro" id="IPR035979">
    <property type="entry name" value="RBD_domain_sf"/>
</dbReference>
<comment type="subcellular location">
    <subcellularLocation>
        <location evidence="1">Nucleus</location>
    </subcellularLocation>
</comment>
<dbReference type="InterPro" id="IPR000504">
    <property type="entry name" value="RRM_dom"/>
</dbReference>
<dbReference type="CDD" id="cd00590">
    <property type="entry name" value="RRM_SF"/>
    <property type="match status" value="1"/>
</dbReference>
<dbReference type="SUPFAM" id="SSF54928">
    <property type="entry name" value="RNA-binding domain, RBD"/>
    <property type="match status" value="1"/>
</dbReference>
<organism evidence="9 10">
    <name type="scientific">Stylosanthes scabra</name>
    <dbReference type="NCBI Taxonomy" id="79078"/>
    <lineage>
        <taxon>Eukaryota</taxon>
        <taxon>Viridiplantae</taxon>
        <taxon>Streptophyta</taxon>
        <taxon>Embryophyta</taxon>
        <taxon>Tracheophyta</taxon>
        <taxon>Spermatophyta</taxon>
        <taxon>Magnoliopsida</taxon>
        <taxon>eudicotyledons</taxon>
        <taxon>Gunneridae</taxon>
        <taxon>Pentapetalae</taxon>
        <taxon>rosids</taxon>
        <taxon>fabids</taxon>
        <taxon>Fabales</taxon>
        <taxon>Fabaceae</taxon>
        <taxon>Papilionoideae</taxon>
        <taxon>50 kb inversion clade</taxon>
        <taxon>dalbergioids sensu lato</taxon>
        <taxon>Dalbergieae</taxon>
        <taxon>Pterocarpus clade</taxon>
        <taxon>Stylosanthes</taxon>
    </lineage>
</organism>
<feature type="compositionally biased region" description="Basic and acidic residues" evidence="7">
    <location>
        <begin position="404"/>
        <end position="423"/>
    </location>
</feature>
<keyword evidence="3 6" id="KW-0694">RNA-binding</keyword>
<name>A0ABU6TAR3_9FABA</name>
<dbReference type="Gene3D" id="3.30.70.330">
    <property type="match status" value="1"/>
</dbReference>
<dbReference type="SMART" id="SM00360">
    <property type="entry name" value="RRM"/>
    <property type="match status" value="1"/>
</dbReference>
<evidence type="ECO:0000256" key="4">
    <source>
        <dbReference type="ARBA" id="ARBA00023187"/>
    </source>
</evidence>
<keyword evidence="10" id="KW-1185">Reference proteome</keyword>
<feature type="region of interest" description="Disordered" evidence="7">
    <location>
        <begin position="404"/>
        <end position="426"/>
    </location>
</feature>
<dbReference type="PROSITE" id="PS50102">
    <property type="entry name" value="RRM"/>
    <property type="match status" value="1"/>
</dbReference>
<evidence type="ECO:0000256" key="7">
    <source>
        <dbReference type="SAM" id="MobiDB-lite"/>
    </source>
</evidence>
<keyword evidence="5" id="KW-0539">Nucleus</keyword>
<proteinExistence type="predicted"/>
<evidence type="ECO:0000256" key="1">
    <source>
        <dbReference type="ARBA" id="ARBA00004123"/>
    </source>
</evidence>
<dbReference type="Proteomes" id="UP001341840">
    <property type="component" value="Unassembled WGS sequence"/>
</dbReference>
<protein>
    <recommendedName>
        <fullName evidence="8">RRM domain-containing protein</fullName>
    </recommendedName>
</protein>
<evidence type="ECO:0000256" key="6">
    <source>
        <dbReference type="PROSITE-ProRule" id="PRU00176"/>
    </source>
</evidence>
<evidence type="ECO:0000259" key="8">
    <source>
        <dbReference type="PROSITE" id="PS50102"/>
    </source>
</evidence>
<dbReference type="PANTHER" id="PTHR48028:SF4">
    <property type="entry name" value="SC35-LIKE SPLICING FACTOR"/>
    <property type="match status" value="1"/>
</dbReference>
<dbReference type="EMBL" id="JASCZI010090734">
    <property type="protein sequence ID" value="MED6145794.1"/>
    <property type="molecule type" value="Genomic_DNA"/>
</dbReference>
<evidence type="ECO:0000256" key="5">
    <source>
        <dbReference type="ARBA" id="ARBA00023242"/>
    </source>
</evidence>
<evidence type="ECO:0000313" key="10">
    <source>
        <dbReference type="Proteomes" id="UP001341840"/>
    </source>
</evidence>
<dbReference type="InterPro" id="IPR012677">
    <property type="entry name" value="Nucleotide-bd_a/b_plait_sf"/>
</dbReference>
<dbReference type="InterPro" id="IPR051106">
    <property type="entry name" value="RNA-bind/splicing_reg"/>
</dbReference>
<dbReference type="Pfam" id="PF00076">
    <property type="entry name" value="RRM_1"/>
    <property type="match status" value="1"/>
</dbReference>